<accession>A0AAV9K5I5</accession>
<dbReference type="AlphaFoldDB" id="A0AAV9K5I5"/>
<dbReference type="EMBL" id="JAWPEI010000012">
    <property type="protein sequence ID" value="KAK4707825.1"/>
    <property type="molecule type" value="Genomic_DNA"/>
</dbReference>
<organism evidence="2 3">
    <name type="scientific">Solanum pinnatisectum</name>
    <name type="common">tansyleaf nightshade</name>
    <dbReference type="NCBI Taxonomy" id="50273"/>
    <lineage>
        <taxon>Eukaryota</taxon>
        <taxon>Viridiplantae</taxon>
        <taxon>Streptophyta</taxon>
        <taxon>Embryophyta</taxon>
        <taxon>Tracheophyta</taxon>
        <taxon>Spermatophyta</taxon>
        <taxon>Magnoliopsida</taxon>
        <taxon>eudicotyledons</taxon>
        <taxon>Gunneridae</taxon>
        <taxon>Pentapetalae</taxon>
        <taxon>asterids</taxon>
        <taxon>lamiids</taxon>
        <taxon>Solanales</taxon>
        <taxon>Solanaceae</taxon>
        <taxon>Solanoideae</taxon>
        <taxon>Solaneae</taxon>
        <taxon>Solanum</taxon>
    </lineage>
</organism>
<reference evidence="2 3" key="1">
    <citation type="submission" date="2023-10" db="EMBL/GenBank/DDBJ databases">
        <title>Genome-Wide Identification Analysis in wild type Solanum Pinnatisectum Reveals Some Genes Defensing Phytophthora Infestans.</title>
        <authorList>
            <person name="Sun C."/>
        </authorList>
    </citation>
    <scope>NUCLEOTIDE SEQUENCE [LARGE SCALE GENOMIC DNA]</scope>
    <source>
        <strain evidence="2">LQN</strain>
        <tissue evidence="2">Leaf</tissue>
    </source>
</reference>
<feature type="region of interest" description="Disordered" evidence="1">
    <location>
        <begin position="1"/>
        <end position="29"/>
    </location>
</feature>
<evidence type="ECO:0000313" key="3">
    <source>
        <dbReference type="Proteomes" id="UP001311915"/>
    </source>
</evidence>
<gene>
    <name evidence="2" type="ORF">R3W88_028750</name>
</gene>
<sequence>MGKAPEGTISSQSPTDTSPLTADGFGTGTPCPALRVNPFPKVTDPFFQLSLPTLFHRP</sequence>
<feature type="compositionally biased region" description="Polar residues" evidence="1">
    <location>
        <begin position="8"/>
        <end position="20"/>
    </location>
</feature>
<dbReference type="Proteomes" id="UP001311915">
    <property type="component" value="Unassembled WGS sequence"/>
</dbReference>
<name>A0AAV9K5I5_9SOLN</name>
<protein>
    <submittedName>
        <fullName evidence="2">Uncharacterized protein</fullName>
    </submittedName>
</protein>
<proteinExistence type="predicted"/>
<comment type="caution">
    <text evidence="2">The sequence shown here is derived from an EMBL/GenBank/DDBJ whole genome shotgun (WGS) entry which is preliminary data.</text>
</comment>
<evidence type="ECO:0000256" key="1">
    <source>
        <dbReference type="SAM" id="MobiDB-lite"/>
    </source>
</evidence>
<keyword evidence="3" id="KW-1185">Reference proteome</keyword>
<evidence type="ECO:0000313" key="2">
    <source>
        <dbReference type="EMBL" id="KAK4707825.1"/>
    </source>
</evidence>